<dbReference type="Proteomes" id="UP000184330">
    <property type="component" value="Unassembled WGS sequence"/>
</dbReference>
<keyword evidence="2" id="KW-1133">Transmembrane helix</keyword>
<feature type="transmembrane region" description="Helical" evidence="2">
    <location>
        <begin position="270"/>
        <end position="291"/>
    </location>
</feature>
<protein>
    <submittedName>
        <fullName evidence="3">Uncharacterized protein</fullName>
    </submittedName>
</protein>
<feature type="compositionally biased region" description="Polar residues" evidence="1">
    <location>
        <begin position="307"/>
        <end position="317"/>
    </location>
</feature>
<keyword evidence="2" id="KW-0812">Transmembrane</keyword>
<dbReference type="OrthoDB" id="5215637at2759"/>
<accession>A0A1L7WMB7</accession>
<name>A0A1L7WMB7_9HELO</name>
<organism evidence="3 4">
    <name type="scientific">Phialocephala subalpina</name>
    <dbReference type="NCBI Taxonomy" id="576137"/>
    <lineage>
        <taxon>Eukaryota</taxon>
        <taxon>Fungi</taxon>
        <taxon>Dikarya</taxon>
        <taxon>Ascomycota</taxon>
        <taxon>Pezizomycotina</taxon>
        <taxon>Leotiomycetes</taxon>
        <taxon>Helotiales</taxon>
        <taxon>Mollisiaceae</taxon>
        <taxon>Phialocephala</taxon>
        <taxon>Phialocephala fortinii species complex</taxon>
    </lineage>
</organism>
<dbReference type="STRING" id="576137.A0A1L7WMB7"/>
<gene>
    <name evidence="3" type="ORF">PAC_03768</name>
</gene>
<reference evidence="3 4" key="1">
    <citation type="submission" date="2016-03" db="EMBL/GenBank/DDBJ databases">
        <authorList>
            <person name="Ploux O."/>
        </authorList>
    </citation>
    <scope>NUCLEOTIDE SEQUENCE [LARGE SCALE GENOMIC DNA]</scope>
    <source>
        <strain evidence="3 4">UAMH 11012</strain>
    </source>
</reference>
<keyword evidence="2" id="KW-0472">Membrane</keyword>
<dbReference type="EMBL" id="FJOG01000004">
    <property type="protein sequence ID" value="CZR53886.1"/>
    <property type="molecule type" value="Genomic_DNA"/>
</dbReference>
<evidence type="ECO:0000256" key="1">
    <source>
        <dbReference type="SAM" id="MobiDB-lite"/>
    </source>
</evidence>
<feature type="compositionally biased region" description="Low complexity" evidence="1">
    <location>
        <begin position="375"/>
        <end position="397"/>
    </location>
</feature>
<feature type="compositionally biased region" description="Low complexity" evidence="1">
    <location>
        <begin position="214"/>
        <end position="256"/>
    </location>
</feature>
<sequence length="397" mass="41810">MTILRVRNHVAAFFISLYGISKIEGQELGQCYFPGGAWDNSSRPCDPYAITTLCCPIGWTCFSNYACVVTDSSIVGSSFPLGTTIRGSCSECSPSYLFPIQLVSGVVRHNTGPETYFLLLIQPSNPLWNNGFCGSFCLDDPVSPPSANNGSLEDCGNGNWCCAPAVADGSCNCSSGKGTFSIPQGKAQTIIGVSGLQSTSTGFVTSTSATGITKTTSTGVSTTSNTSASKTTSASGTSRSSSTGTASTLSASGNGTVVHTPVTQTTGFKAGMSVGAVAVAAVLGFVAFILWQRWRDRRESEREFPTRPSSPAYTAVTSEPREPYNAGLPPRTYTAYNPGAMSTNYEGVPTTSPDPYRFQSQSPTLRDSRIDRPVSPEVPEYSSSSRLRSMASLPTVP</sequence>
<evidence type="ECO:0000256" key="2">
    <source>
        <dbReference type="SAM" id="Phobius"/>
    </source>
</evidence>
<feature type="region of interest" description="Disordered" evidence="1">
    <location>
        <begin position="299"/>
        <end position="397"/>
    </location>
</feature>
<proteinExistence type="predicted"/>
<feature type="region of interest" description="Disordered" evidence="1">
    <location>
        <begin position="214"/>
        <end position="257"/>
    </location>
</feature>
<keyword evidence="4" id="KW-1185">Reference proteome</keyword>
<evidence type="ECO:0000313" key="4">
    <source>
        <dbReference type="Proteomes" id="UP000184330"/>
    </source>
</evidence>
<dbReference type="AlphaFoldDB" id="A0A1L7WMB7"/>
<feature type="compositionally biased region" description="Polar residues" evidence="1">
    <location>
        <begin position="340"/>
        <end position="365"/>
    </location>
</feature>
<evidence type="ECO:0000313" key="3">
    <source>
        <dbReference type="EMBL" id="CZR53886.1"/>
    </source>
</evidence>